<comment type="subunit">
    <text evidence="2">Binds SCAR.</text>
</comment>
<dbReference type="PANTHER" id="PTHR10460:SF11">
    <property type="entry name" value="PROTEIN ABIL5-RELATED"/>
    <property type="match status" value="1"/>
</dbReference>
<evidence type="ECO:0000256" key="2">
    <source>
        <dbReference type="ARBA" id="ARBA00011513"/>
    </source>
</evidence>
<proteinExistence type="inferred from homology"/>
<evidence type="ECO:0000256" key="3">
    <source>
        <dbReference type="ARBA" id="ARBA00025223"/>
    </source>
</evidence>
<keyword evidence="6" id="KW-1185">Reference proteome</keyword>
<sequence>MLTKFETKSNRVKSVSFHSKRPWVLASLHSGGELNPEEEDYFQDSFAELNPKKSWAKKLKEATLSLKVKASRSYFKSLFHRSRPTNDKLEGPKTSRRHQNPNMAEDESWSKSSVASSKSSSFSSKFSGATLLPPLCTSIEEGKDVEHSRATASSVMPLPKSPSTQYEENGREEEGFHNALLVLQHLYFFPAKLIISATNFSLQELKDLRSQLHHAAEHCERAFSSAQQKKMILEGTKSYICEAVVAIVDHLGTVSSKLEQSLHANIVVKQTEQRIGCLKQVKKFLQRQTLILTQ</sequence>
<comment type="caution">
    <text evidence="5">The sequence shown here is derived from an EMBL/GenBank/DDBJ whole genome shotgun (WGS) entry which is preliminary data.</text>
</comment>
<feature type="region of interest" description="Disordered" evidence="4">
    <location>
        <begin position="146"/>
        <end position="168"/>
    </location>
</feature>
<reference evidence="5 6" key="1">
    <citation type="submission" date="2020-08" db="EMBL/GenBank/DDBJ databases">
        <title>Plant Genome Project.</title>
        <authorList>
            <person name="Zhang R.-G."/>
        </authorList>
    </citation>
    <scope>NUCLEOTIDE SEQUENCE [LARGE SCALE GENOMIC DNA]</scope>
    <source>
        <tissue evidence="5">Rhizome</tissue>
    </source>
</reference>
<comment type="function">
    <text evidence="3">Involved in regulation of actin and microtubule organization. Part of a WAVE complex that activates the Arp2/3 complex.</text>
</comment>
<evidence type="ECO:0000313" key="6">
    <source>
        <dbReference type="Proteomes" id="UP000734854"/>
    </source>
</evidence>
<dbReference type="PANTHER" id="PTHR10460">
    <property type="entry name" value="ABL INTERACTOR FAMILY MEMBER"/>
    <property type="match status" value="1"/>
</dbReference>
<organism evidence="5 6">
    <name type="scientific">Zingiber officinale</name>
    <name type="common">Ginger</name>
    <name type="synonym">Amomum zingiber</name>
    <dbReference type="NCBI Taxonomy" id="94328"/>
    <lineage>
        <taxon>Eukaryota</taxon>
        <taxon>Viridiplantae</taxon>
        <taxon>Streptophyta</taxon>
        <taxon>Embryophyta</taxon>
        <taxon>Tracheophyta</taxon>
        <taxon>Spermatophyta</taxon>
        <taxon>Magnoliopsida</taxon>
        <taxon>Liliopsida</taxon>
        <taxon>Zingiberales</taxon>
        <taxon>Zingiberaceae</taxon>
        <taxon>Zingiber</taxon>
    </lineage>
</organism>
<gene>
    <name evidence="5" type="ORF">ZIOFF_001089</name>
</gene>
<evidence type="ECO:0000313" key="5">
    <source>
        <dbReference type="EMBL" id="KAG6536051.1"/>
    </source>
</evidence>
<name>A0A8J5HUE6_ZINOF</name>
<protein>
    <submittedName>
        <fullName evidence="5">Uncharacterized protein</fullName>
    </submittedName>
</protein>
<accession>A0A8J5HUE6</accession>
<comment type="similarity">
    <text evidence="1">Belongs to the ABI family.</text>
</comment>
<dbReference type="InterPro" id="IPR028457">
    <property type="entry name" value="ABI"/>
</dbReference>
<evidence type="ECO:0000256" key="4">
    <source>
        <dbReference type="SAM" id="MobiDB-lite"/>
    </source>
</evidence>
<dbReference type="Gene3D" id="6.10.140.1620">
    <property type="match status" value="1"/>
</dbReference>
<feature type="compositionally biased region" description="Basic and acidic residues" evidence="4">
    <location>
        <begin position="84"/>
        <end position="93"/>
    </location>
</feature>
<feature type="region of interest" description="Disordered" evidence="4">
    <location>
        <begin position="81"/>
        <end position="112"/>
    </location>
</feature>
<dbReference type="AlphaFoldDB" id="A0A8J5HUE6"/>
<dbReference type="EMBL" id="JACMSC010000001">
    <property type="protein sequence ID" value="KAG6536051.1"/>
    <property type="molecule type" value="Genomic_DNA"/>
</dbReference>
<dbReference type="Proteomes" id="UP000734854">
    <property type="component" value="Unassembled WGS sequence"/>
</dbReference>
<evidence type="ECO:0000256" key="1">
    <source>
        <dbReference type="ARBA" id="ARBA00010020"/>
    </source>
</evidence>